<evidence type="ECO:0000256" key="1">
    <source>
        <dbReference type="SAM" id="Phobius"/>
    </source>
</evidence>
<dbReference type="PANTHER" id="PTHR43394">
    <property type="entry name" value="ATP-DEPENDENT PERMEASE MDL1, MITOCHONDRIAL"/>
    <property type="match status" value="1"/>
</dbReference>
<comment type="caution">
    <text evidence="3">The sequence shown here is derived from an EMBL/GenBank/DDBJ whole genome shotgun (WGS) entry which is preliminary data.</text>
</comment>
<reference evidence="3" key="1">
    <citation type="submission" date="2021-02" db="EMBL/GenBank/DDBJ databases">
        <authorList>
            <person name="Nowell W R."/>
        </authorList>
    </citation>
    <scope>NUCLEOTIDE SEQUENCE</scope>
</reference>
<feature type="domain" description="Alpha-(1,6)-fucosyltransferase N- and catalytic" evidence="2">
    <location>
        <begin position="234"/>
        <end position="401"/>
    </location>
</feature>
<gene>
    <name evidence="3" type="ORF">JYZ213_LOCUS32934</name>
</gene>
<feature type="transmembrane region" description="Helical" evidence="1">
    <location>
        <begin position="7"/>
        <end position="27"/>
    </location>
</feature>
<keyword evidence="1" id="KW-1133">Transmembrane helix</keyword>
<sequence>MMQKLSSTSFVLIGFVLIFIFGVFIGLNLNKTDIKPLVAYLSSNAILQKNLESNQQQSLHSFSFAYNTTHLWSMRLADENYYRIVRRLPCRTVNYIDHSINETMNHCSQTTINEFSVKETVNAQKWFYEHQHPVDCSNKKFAVIHNHAWSGIGSTIHQVAWAFGEALAQNRIAIYETPGNWVYGDCKFGTLDCFFLPITNCSIPSKIDGTRTIRVPANRGHWEKARYPHIFQNRTLTWYRSQLLFYLMRYNAQTLAHVQHLVAQSFDPPSVDLHHPYIALYVRRSDKVTGKEMSQAYPLSQYFNLFDNDTHQTNITTIYINSEDNNVFNEFEQINKNKTGYYKLLRVKTRQNVVFRSLMSMRMKERGKIILEFLTDLFIEANADLHAGTLTSNWCRLVDEMRLVLGKFSPYYTPENRYMLVYSIINTGRHSSCLNSFCKYSSFHEATSALDNKNESKFQKVLENIRMNRTSLIIAHHLSTIQNSDKIIVIDKVYSITNTGRHSSCLNSLCKYSSCDEATSALDNKNQSKVQKVLENIRMNRTSLTIAHHLSTIQNSDKIIVIDKGEMKEEGTHSELLNSNEIYST</sequence>
<protein>
    <recommendedName>
        <fullName evidence="2">Alpha-(1,6)-fucosyltransferase N- and catalytic domain-containing protein</fullName>
    </recommendedName>
</protein>
<dbReference type="Gene3D" id="3.40.50.300">
    <property type="entry name" value="P-loop containing nucleotide triphosphate hydrolases"/>
    <property type="match status" value="2"/>
</dbReference>
<evidence type="ECO:0000313" key="3">
    <source>
        <dbReference type="EMBL" id="CAF1312491.1"/>
    </source>
</evidence>
<evidence type="ECO:0000313" key="4">
    <source>
        <dbReference type="Proteomes" id="UP000663845"/>
    </source>
</evidence>
<proteinExistence type="predicted"/>
<dbReference type="InterPro" id="IPR039421">
    <property type="entry name" value="Type_1_exporter"/>
</dbReference>
<evidence type="ECO:0000259" key="2">
    <source>
        <dbReference type="Pfam" id="PF19745"/>
    </source>
</evidence>
<dbReference type="PANTHER" id="PTHR43394:SF1">
    <property type="entry name" value="ATP-BINDING CASSETTE SUB-FAMILY B MEMBER 10, MITOCHONDRIAL"/>
    <property type="match status" value="1"/>
</dbReference>
<dbReference type="InterPro" id="IPR045573">
    <property type="entry name" value="Fut8_N_cat"/>
</dbReference>
<organism evidence="3 4">
    <name type="scientific">Adineta steineri</name>
    <dbReference type="NCBI Taxonomy" id="433720"/>
    <lineage>
        <taxon>Eukaryota</taxon>
        <taxon>Metazoa</taxon>
        <taxon>Spiralia</taxon>
        <taxon>Gnathifera</taxon>
        <taxon>Rotifera</taxon>
        <taxon>Eurotatoria</taxon>
        <taxon>Bdelloidea</taxon>
        <taxon>Adinetida</taxon>
        <taxon>Adinetidae</taxon>
        <taxon>Adineta</taxon>
    </lineage>
</organism>
<dbReference type="AlphaFoldDB" id="A0A815EYQ2"/>
<dbReference type="Pfam" id="PF19745">
    <property type="entry name" value="FUT8_N_cat"/>
    <property type="match status" value="1"/>
</dbReference>
<accession>A0A815EYQ2</accession>
<keyword evidence="1" id="KW-0812">Transmembrane</keyword>
<dbReference type="GO" id="GO:0015421">
    <property type="term" value="F:ABC-type oligopeptide transporter activity"/>
    <property type="evidence" value="ECO:0007669"/>
    <property type="project" value="TreeGrafter"/>
</dbReference>
<dbReference type="SUPFAM" id="SSF52540">
    <property type="entry name" value="P-loop containing nucleoside triphosphate hydrolases"/>
    <property type="match status" value="2"/>
</dbReference>
<dbReference type="Proteomes" id="UP000663845">
    <property type="component" value="Unassembled WGS sequence"/>
</dbReference>
<dbReference type="InterPro" id="IPR027417">
    <property type="entry name" value="P-loop_NTPase"/>
</dbReference>
<name>A0A815EYQ2_9BILA</name>
<dbReference type="EMBL" id="CAJNOG010000605">
    <property type="protein sequence ID" value="CAF1312491.1"/>
    <property type="molecule type" value="Genomic_DNA"/>
</dbReference>
<keyword evidence="1" id="KW-0472">Membrane</keyword>
<dbReference type="Gene3D" id="3.40.50.11350">
    <property type="match status" value="1"/>
</dbReference>